<sequence>MYPDFVDTINGMKPVLTWEDFKKTTIAGVSTDKRVLEEFWWRFKCLPEDRAEADAVLELKFKNMVPKMLREQKRAITKKLYKDGWALLCEHWSTSKFRKSSLKAKQNCLAGDNNVYHRSGSRSLLAARQWLALKTGVDPRIGGAWLHNRELNPGTNDGRLCNQNAADKWAQYEEGMEKKYGTNWKIEHPELNASVIYECAGRMEAIKTRKRTAQPYVSAKEKRLERENLLLRKEYSNLEHVVRPTSESEVAFAREHEKIVPNAFDHDNIGGADYSGEENIGEAHYSGQENEDDIYDYDDEGYHSQDHGQNYENNGEDFFDDDASW</sequence>
<dbReference type="InterPro" id="IPR004252">
    <property type="entry name" value="Probable_transposase_24"/>
</dbReference>
<dbReference type="GO" id="GO:0032196">
    <property type="term" value="P:transposition"/>
    <property type="evidence" value="ECO:0007669"/>
    <property type="project" value="InterPro"/>
</dbReference>
<dbReference type="PANTHER" id="PTHR33157">
    <property type="entry name" value="AUTONOMOUS TRANSPOSABLE ELEMENT EN-1 MOSAIC PROTEIN-RELATED"/>
    <property type="match status" value="1"/>
</dbReference>
<accession>A0A811MHD4</accession>
<reference evidence="2" key="1">
    <citation type="submission" date="2020-10" db="EMBL/GenBank/DDBJ databases">
        <authorList>
            <person name="Han B."/>
            <person name="Lu T."/>
            <person name="Zhao Q."/>
            <person name="Huang X."/>
            <person name="Zhao Y."/>
        </authorList>
    </citation>
    <scope>NUCLEOTIDE SEQUENCE</scope>
</reference>
<name>A0A811MHD4_9POAL</name>
<dbReference type="InterPro" id="IPR039266">
    <property type="entry name" value="EN-1/SPM"/>
</dbReference>
<evidence type="ECO:0000256" key="1">
    <source>
        <dbReference type="SAM" id="MobiDB-lite"/>
    </source>
</evidence>
<organism evidence="2 3">
    <name type="scientific">Miscanthus lutarioriparius</name>
    <dbReference type="NCBI Taxonomy" id="422564"/>
    <lineage>
        <taxon>Eukaryota</taxon>
        <taxon>Viridiplantae</taxon>
        <taxon>Streptophyta</taxon>
        <taxon>Embryophyta</taxon>
        <taxon>Tracheophyta</taxon>
        <taxon>Spermatophyta</taxon>
        <taxon>Magnoliopsida</taxon>
        <taxon>Liliopsida</taxon>
        <taxon>Poales</taxon>
        <taxon>Poaceae</taxon>
        <taxon>PACMAD clade</taxon>
        <taxon>Panicoideae</taxon>
        <taxon>Andropogonodae</taxon>
        <taxon>Andropogoneae</taxon>
        <taxon>Saccharinae</taxon>
        <taxon>Miscanthus</taxon>
    </lineage>
</organism>
<proteinExistence type="predicted"/>
<dbReference type="PANTHER" id="PTHR33157:SF8">
    <property type="entry name" value="OS11G0485000 PROTEIN"/>
    <property type="match status" value="1"/>
</dbReference>
<feature type="compositionally biased region" description="Acidic residues" evidence="1">
    <location>
        <begin position="314"/>
        <end position="325"/>
    </location>
</feature>
<protein>
    <submittedName>
        <fullName evidence="2">Uncharacterized protein</fullName>
    </submittedName>
</protein>
<feature type="region of interest" description="Disordered" evidence="1">
    <location>
        <begin position="284"/>
        <end position="325"/>
    </location>
</feature>
<dbReference type="Pfam" id="PF03004">
    <property type="entry name" value="Transposase_24"/>
    <property type="match status" value="1"/>
</dbReference>
<evidence type="ECO:0000313" key="3">
    <source>
        <dbReference type="Proteomes" id="UP000604825"/>
    </source>
</evidence>
<evidence type="ECO:0000313" key="2">
    <source>
        <dbReference type="EMBL" id="CAD6204750.1"/>
    </source>
</evidence>
<keyword evidence="3" id="KW-1185">Reference proteome</keyword>
<feature type="compositionally biased region" description="Acidic residues" evidence="1">
    <location>
        <begin position="289"/>
        <end position="299"/>
    </location>
</feature>
<gene>
    <name evidence="2" type="ORF">NCGR_LOCUS2743</name>
</gene>
<dbReference type="AlphaFoldDB" id="A0A811MHD4"/>
<dbReference type="Proteomes" id="UP000604825">
    <property type="component" value="Unassembled WGS sequence"/>
</dbReference>
<dbReference type="OrthoDB" id="683911at2759"/>
<dbReference type="EMBL" id="CAJGYO010000001">
    <property type="protein sequence ID" value="CAD6204750.1"/>
    <property type="molecule type" value="Genomic_DNA"/>
</dbReference>
<comment type="caution">
    <text evidence="2">The sequence shown here is derived from an EMBL/GenBank/DDBJ whole genome shotgun (WGS) entry which is preliminary data.</text>
</comment>